<name>A0ABR2KBR9_9EUKA</name>
<sequence>MYMQVDDLNLKKLAVIGIKNIISVHTQDPDNQITSEIQQWLIQSLLTETNEYTNLDNTYECLWRFLCDVAAFMVKYWPDFDYEPMYQLANQLLANENQQAIGFCLWAKIFPQDKDSITERTINLIKELFVIASQSLLNENPLIRQTAFELIDMLIWKLENQNFAEFEKNEEMMQILGNVKLVLTHYVEIIFKTNTVNTELQNFITLYSDVFSVEIPFFFNNSTPIIDAAIMAIADPEIPVVVKICIHSLISAGFSFYQKTEKSTFIILHYSIQLTLAACHENRQDDNYTFAEDFFTQVVEAEPEVLDFFGETIQQLAQSEDICNRQVALLLIKSSIASMSIDMARSYLYLALQIGDCNDGIIVFACCMIISEFISSMDEATLQVFDQLSKYLLKYARLPDAMRELSRLIKSIQQPPEFFKDLIDMLLSFLPQVNVLQATDILYCVKSCFNNFDFVSPFDPGIDCSNTIAILFSAVSLNEEYRSVVLKSLGNIVASAPSIIQQNLENIITLCRASMDNFLDPNFSAAATCIRKLASYLPDSIARLLPQVIPPMLEIISMKVPNTNEIMLEGVIDCFEKSKCDAMKCLCLIGFEIDDFGNQYGELLWKCTNSQPRIIDQIQPNADSAENQEALQNHLQADFPDKDKNQLSMSSKILISGVKLFAKKKFETKKILILLANNLQSCDDFDTLVLVLHAIRELILFTPHESILDEDTINKVGMPLILASTGIYYGFIKQPSSLIPKILRRALFGALIALADVCREALSSSAGEYYQNVKSELAEPDKLQCAQILHFLSKIFMFCQIEVDEYLDFIFSKISETINCFQDYNNYEILMHAFISLICLFRIKKDKFANNVNVIMMYIQFFIQNSQIENLEFKLSYQTLYLTLISIYQIPINDDIKSLYNEIKVFKNMELLPFIADCFVYGFKFIGNDMVPLLARFSTILFSSEQWVIDTMNKETLMFYFNIINSIPQEELMNYCNSNESSLHQIIRNMQMCQS</sequence>
<gene>
    <name evidence="1" type="ORF">M9Y10_039265</name>
</gene>
<comment type="caution">
    <text evidence="1">The sequence shown here is derived from an EMBL/GenBank/DDBJ whole genome shotgun (WGS) entry which is preliminary data.</text>
</comment>
<accession>A0ABR2KBR9</accession>
<reference evidence="1 2" key="1">
    <citation type="submission" date="2024-04" db="EMBL/GenBank/DDBJ databases">
        <title>Tritrichomonas musculus Genome.</title>
        <authorList>
            <person name="Alves-Ferreira E."/>
            <person name="Grigg M."/>
            <person name="Lorenzi H."/>
            <person name="Galac M."/>
        </authorList>
    </citation>
    <scope>NUCLEOTIDE SEQUENCE [LARGE SCALE GENOMIC DNA]</scope>
    <source>
        <strain evidence="1 2">EAF2021</strain>
    </source>
</reference>
<dbReference type="InterPro" id="IPR011989">
    <property type="entry name" value="ARM-like"/>
</dbReference>
<dbReference type="Proteomes" id="UP001470230">
    <property type="component" value="Unassembled WGS sequence"/>
</dbReference>
<dbReference type="InterPro" id="IPR016024">
    <property type="entry name" value="ARM-type_fold"/>
</dbReference>
<evidence type="ECO:0000313" key="2">
    <source>
        <dbReference type="Proteomes" id="UP001470230"/>
    </source>
</evidence>
<dbReference type="EMBL" id="JAPFFF010000006">
    <property type="protein sequence ID" value="KAK8888201.1"/>
    <property type="molecule type" value="Genomic_DNA"/>
</dbReference>
<dbReference type="Gene3D" id="1.25.10.10">
    <property type="entry name" value="Leucine-rich Repeat Variant"/>
    <property type="match status" value="1"/>
</dbReference>
<protein>
    <recommendedName>
        <fullName evidence="3">Importin N-terminal domain-containing protein</fullName>
    </recommendedName>
</protein>
<evidence type="ECO:0008006" key="3">
    <source>
        <dbReference type="Google" id="ProtNLM"/>
    </source>
</evidence>
<dbReference type="SUPFAM" id="SSF48371">
    <property type="entry name" value="ARM repeat"/>
    <property type="match status" value="1"/>
</dbReference>
<proteinExistence type="predicted"/>
<evidence type="ECO:0000313" key="1">
    <source>
        <dbReference type="EMBL" id="KAK8888201.1"/>
    </source>
</evidence>
<organism evidence="1 2">
    <name type="scientific">Tritrichomonas musculus</name>
    <dbReference type="NCBI Taxonomy" id="1915356"/>
    <lineage>
        <taxon>Eukaryota</taxon>
        <taxon>Metamonada</taxon>
        <taxon>Parabasalia</taxon>
        <taxon>Tritrichomonadida</taxon>
        <taxon>Tritrichomonadidae</taxon>
        <taxon>Tritrichomonas</taxon>
    </lineage>
</organism>
<keyword evidence="2" id="KW-1185">Reference proteome</keyword>